<evidence type="ECO:0000256" key="8">
    <source>
        <dbReference type="ARBA" id="ARBA00023136"/>
    </source>
</evidence>
<dbReference type="Pfam" id="PF00999">
    <property type="entry name" value="Na_H_Exchanger"/>
    <property type="match status" value="1"/>
</dbReference>
<keyword evidence="2" id="KW-0813">Transport</keyword>
<dbReference type="Gene3D" id="6.10.140.1330">
    <property type="match status" value="1"/>
</dbReference>
<evidence type="ECO:0000256" key="1">
    <source>
        <dbReference type="ARBA" id="ARBA00004651"/>
    </source>
</evidence>
<evidence type="ECO:0000256" key="3">
    <source>
        <dbReference type="ARBA" id="ARBA00022475"/>
    </source>
</evidence>
<dbReference type="GO" id="GO:0005886">
    <property type="term" value="C:plasma membrane"/>
    <property type="evidence" value="ECO:0007669"/>
    <property type="project" value="UniProtKB-SubCell"/>
</dbReference>
<feature type="transmembrane region" description="Helical" evidence="10">
    <location>
        <begin position="150"/>
        <end position="174"/>
    </location>
</feature>
<evidence type="ECO:0000256" key="2">
    <source>
        <dbReference type="ARBA" id="ARBA00022448"/>
    </source>
</evidence>
<dbReference type="GO" id="GO:0051453">
    <property type="term" value="P:regulation of intracellular pH"/>
    <property type="evidence" value="ECO:0007669"/>
    <property type="project" value="TreeGrafter"/>
</dbReference>
<dbReference type="RefSeq" id="WP_118766547.1">
    <property type="nucleotide sequence ID" value="NZ_QWKP01000159.1"/>
</dbReference>
<keyword evidence="4 10" id="KW-0812">Transmembrane</keyword>
<dbReference type="AlphaFoldDB" id="A0A413RNJ4"/>
<evidence type="ECO:0000256" key="4">
    <source>
        <dbReference type="ARBA" id="ARBA00022692"/>
    </source>
</evidence>
<feature type="transmembrane region" description="Helical" evidence="10">
    <location>
        <begin position="180"/>
        <end position="201"/>
    </location>
</feature>
<feature type="transmembrane region" description="Helical" evidence="10">
    <location>
        <begin position="28"/>
        <end position="48"/>
    </location>
</feature>
<sequence>MDAALVVSIGVIAVVLVNAWAKRVGVAAPLILVAVGVAVSFLPFVSAVEIEPEWILAGVLPPLLYSAAVSMPTMDFRRDFGTIGGLSVVLVVLTSVALGYFFAWAIPDIGLATGIALGAVISPTDAVATSIGKRLGVPPRVVTVLEGESLLNDASALVILKSAIAASAVSVSLWGVAGDFLKSVVIAVAVGAVVGVLNLRVRAVLKDAAASTAISFITPFVAFAPAEHFGASGLVAAVTAGLITGQGSAKYLRAQDRLSETTNWATVEVLLEGGVFLTMGLQLFGFVDEVRDEHGSIGSALWLGAAAVGIALVLRWGYVGTVLWAGRHQRYDADEFRDRVAQGEEFFRQQQEHPELQRGPSNPDRLARRQASWVRRVTQRVADMDYLAAQPLRRREGAVLVWAGMRGAVTVAAAQSLPGGDGPDATPQRALLILIAFVAAGGSLLVQGGTLGWVVRRLGLGGLRQGDDEERARLLAAMAEASLAVVDDPDLRRPDGTPYTPRVLEITRKRAQFEQDEERREQSRQVTDELHDLSLQIIAAQRDVLLEARSLGTFSSAALTSALGVLDADQIRIELQGGNGEDE</sequence>
<dbReference type="GO" id="GO:0098719">
    <property type="term" value="P:sodium ion import across plasma membrane"/>
    <property type="evidence" value="ECO:0007669"/>
    <property type="project" value="TreeGrafter"/>
</dbReference>
<dbReference type="GO" id="GO:0015385">
    <property type="term" value="F:sodium:proton antiporter activity"/>
    <property type="evidence" value="ECO:0007669"/>
    <property type="project" value="InterPro"/>
</dbReference>
<keyword evidence="3" id="KW-1003">Cell membrane</keyword>
<dbReference type="PANTHER" id="PTHR10110">
    <property type="entry name" value="SODIUM/HYDROGEN EXCHANGER"/>
    <property type="match status" value="1"/>
</dbReference>
<feature type="transmembrane region" description="Helical" evidence="10">
    <location>
        <begin position="6"/>
        <end position="21"/>
    </location>
</feature>
<feature type="transmembrane region" description="Helical" evidence="10">
    <location>
        <begin position="54"/>
        <end position="71"/>
    </location>
</feature>
<evidence type="ECO:0000256" key="10">
    <source>
        <dbReference type="SAM" id="Phobius"/>
    </source>
</evidence>
<keyword evidence="9" id="KW-0739">Sodium transport</keyword>
<feature type="transmembrane region" description="Helical" evidence="10">
    <location>
        <begin position="83"/>
        <end position="103"/>
    </location>
</feature>
<dbReference type="GO" id="GO:0015386">
    <property type="term" value="F:potassium:proton antiporter activity"/>
    <property type="evidence" value="ECO:0007669"/>
    <property type="project" value="TreeGrafter"/>
</dbReference>
<evidence type="ECO:0000259" key="11">
    <source>
        <dbReference type="Pfam" id="PF00999"/>
    </source>
</evidence>
<comment type="subcellular location">
    <subcellularLocation>
        <location evidence="1">Cell membrane</location>
        <topology evidence="1">Multi-pass membrane protein</topology>
    </subcellularLocation>
</comment>
<name>A0A413RNJ4_9CELL</name>
<evidence type="ECO:0000256" key="9">
    <source>
        <dbReference type="ARBA" id="ARBA00023201"/>
    </source>
</evidence>
<keyword evidence="13" id="KW-1185">Reference proteome</keyword>
<proteinExistence type="predicted"/>
<dbReference type="InterPro" id="IPR006153">
    <property type="entry name" value="Cation/H_exchanger_TM"/>
</dbReference>
<dbReference type="InterPro" id="IPR018422">
    <property type="entry name" value="Cation/H_exchanger_CPA1"/>
</dbReference>
<keyword evidence="8 10" id="KW-0472">Membrane</keyword>
<gene>
    <name evidence="12" type="ORF">D1825_06045</name>
</gene>
<feature type="transmembrane region" description="Helical" evidence="10">
    <location>
        <begin position="430"/>
        <end position="455"/>
    </location>
</feature>
<evidence type="ECO:0000256" key="7">
    <source>
        <dbReference type="ARBA" id="ARBA00023065"/>
    </source>
</evidence>
<keyword evidence="6" id="KW-0915">Sodium</keyword>
<dbReference type="EMBL" id="QWKP01000159">
    <property type="protein sequence ID" value="RHA43488.1"/>
    <property type="molecule type" value="Genomic_DNA"/>
</dbReference>
<feature type="transmembrane region" description="Helical" evidence="10">
    <location>
        <begin position="264"/>
        <end position="287"/>
    </location>
</feature>
<organism evidence="12 13">
    <name type="scientific">Cellulomonas rhizosphaerae</name>
    <dbReference type="NCBI Taxonomy" id="2293719"/>
    <lineage>
        <taxon>Bacteria</taxon>
        <taxon>Bacillati</taxon>
        <taxon>Actinomycetota</taxon>
        <taxon>Actinomycetes</taxon>
        <taxon>Micrococcales</taxon>
        <taxon>Cellulomonadaceae</taxon>
        <taxon>Cellulomonas</taxon>
    </lineage>
</organism>
<feature type="transmembrane region" description="Helical" evidence="10">
    <location>
        <begin position="399"/>
        <end position="418"/>
    </location>
</feature>
<reference evidence="12 13" key="1">
    <citation type="submission" date="2018-08" db="EMBL/GenBank/DDBJ databases">
        <title>Cellulomonas rhizosphaerae sp. nov., a novel actinomycete isolated from soil.</title>
        <authorList>
            <person name="Tian Y."/>
        </authorList>
    </citation>
    <scope>NUCLEOTIDE SEQUENCE [LARGE SCALE GENOMIC DNA]</scope>
    <source>
        <strain evidence="12 13">NEAU-TCZ24</strain>
    </source>
</reference>
<feature type="transmembrane region" description="Helical" evidence="10">
    <location>
        <begin position="232"/>
        <end position="252"/>
    </location>
</feature>
<dbReference type="PANTHER" id="PTHR10110:SF86">
    <property type="entry name" value="SODIUM_HYDROGEN EXCHANGER 7"/>
    <property type="match status" value="1"/>
</dbReference>
<evidence type="ECO:0000256" key="6">
    <source>
        <dbReference type="ARBA" id="ARBA00023053"/>
    </source>
</evidence>
<dbReference type="OrthoDB" id="57886at2"/>
<comment type="caution">
    <text evidence="12">The sequence shown here is derived from an EMBL/GenBank/DDBJ whole genome shotgun (WGS) entry which is preliminary data.</text>
</comment>
<keyword evidence="5 10" id="KW-1133">Transmembrane helix</keyword>
<feature type="transmembrane region" description="Helical" evidence="10">
    <location>
        <begin position="299"/>
        <end position="318"/>
    </location>
</feature>
<protein>
    <submittedName>
        <fullName evidence="12">Sodium:proton antiporter</fullName>
    </submittedName>
</protein>
<evidence type="ECO:0000313" key="13">
    <source>
        <dbReference type="Proteomes" id="UP000283374"/>
    </source>
</evidence>
<accession>A0A413RNJ4</accession>
<dbReference type="Proteomes" id="UP000283374">
    <property type="component" value="Unassembled WGS sequence"/>
</dbReference>
<keyword evidence="7" id="KW-0406">Ion transport</keyword>
<evidence type="ECO:0000313" key="12">
    <source>
        <dbReference type="EMBL" id="RHA43488.1"/>
    </source>
</evidence>
<evidence type="ECO:0000256" key="5">
    <source>
        <dbReference type="ARBA" id="ARBA00022989"/>
    </source>
</evidence>
<feature type="domain" description="Cation/H+ exchanger transmembrane" evidence="11">
    <location>
        <begin position="14"/>
        <end position="326"/>
    </location>
</feature>